<dbReference type="GeneID" id="81360131"/>
<keyword evidence="2" id="KW-1185">Reference proteome</keyword>
<organism evidence="1 2">
    <name type="scientific">Penicillium argentinense</name>
    <dbReference type="NCBI Taxonomy" id="1131581"/>
    <lineage>
        <taxon>Eukaryota</taxon>
        <taxon>Fungi</taxon>
        <taxon>Dikarya</taxon>
        <taxon>Ascomycota</taxon>
        <taxon>Pezizomycotina</taxon>
        <taxon>Eurotiomycetes</taxon>
        <taxon>Eurotiomycetidae</taxon>
        <taxon>Eurotiales</taxon>
        <taxon>Aspergillaceae</taxon>
        <taxon>Penicillium</taxon>
    </lineage>
</organism>
<dbReference type="AlphaFoldDB" id="A0A9W9EY12"/>
<evidence type="ECO:0000313" key="1">
    <source>
        <dbReference type="EMBL" id="KAJ5089976.1"/>
    </source>
</evidence>
<proteinExistence type="predicted"/>
<gene>
    <name evidence="1" type="ORF">N7532_008660</name>
</gene>
<reference evidence="1" key="2">
    <citation type="journal article" date="2023" name="IMA Fungus">
        <title>Comparative genomic study of the Penicillium genus elucidates a diverse pangenome and 15 lateral gene transfer events.</title>
        <authorList>
            <person name="Petersen C."/>
            <person name="Sorensen T."/>
            <person name="Nielsen M.R."/>
            <person name="Sondergaard T.E."/>
            <person name="Sorensen J.L."/>
            <person name="Fitzpatrick D.A."/>
            <person name="Frisvad J.C."/>
            <person name="Nielsen K.L."/>
        </authorList>
    </citation>
    <scope>NUCLEOTIDE SEQUENCE</scope>
    <source>
        <strain evidence="1">IBT 30761</strain>
    </source>
</reference>
<dbReference type="Proteomes" id="UP001149074">
    <property type="component" value="Unassembled WGS sequence"/>
</dbReference>
<sequence length="175" mass="19502">MDPEVSIQKWNGVSALRPRNNKFPETRPGESADFWLISSVDRKAQLLQPSRARIQGIDDCPPHRVRRSKPSGRQVCQPLFDLDPSLSLAATAHPQNPGPRTRPSTAPRLVRTRLLGLTGRAFRSGLRTASYQPIFRKSVFAKLPLRFIFELARINGQPQGSDCSAVSNCNSDQET</sequence>
<comment type="caution">
    <text evidence="1">The sequence shown here is derived from an EMBL/GenBank/DDBJ whole genome shotgun (WGS) entry which is preliminary data.</text>
</comment>
<protein>
    <submittedName>
        <fullName evidence="1">Uncharacterized protein</fullName>
    </submittedName>
</protein>
<name>A0A9W9EY12_9EURO</name>
<evidence type="ECO:0000313" key="2">
    <source>
        <dbReference type="Proteomes" id="UP001149074"/>
    </source>
</evidence>
<dbReference type="EMBL" id="JAPQKI010000009">
    <property type="protein sequence ID" value="KAJ5089976.1"/>
    <property type="molecule type" value="Genomic_DNA"/>
</dbReference>
<reference evidence="1" key="1">
    <citation type="submission" date="2022-11" db="EMBL/GenBank/DDBJ databases">
        <authorList>
            <person name="Petersen C."/>
        </authorList>
    </citation>
    <scope>NUCLEOTIDE SEQUENCE</scope>
    <source>
        <strain evidence="1">IBT 30761</strain>
    </source>
</reference>
<dbReference type="RefSeq" id="XP_056471958.1">
    <property type="nucleotide sequence ID" value="XM_056621152.1"/>
</dbReference>
<accession>A0A9W9EY12</accession>